<dbReference type="PATRIC" id="fig|1158614.3.peg.14"/>
<dbReference type="eggNOG" id="ENOG50304ZN">
    <property type="taxonomic scope" value="Bacteria"/>
</dbReference>
<dbReference type="HOGENOM" id="CLU_801090_0_0_9"/>
<dbReference type="EMBL" id="ASWH01000002">
    <property type="protein sequence ID" value="EOW79291.1"/>
    <property type="molecule type" value="Genomic_DNA"/>
</dbReference>
<dbReference type="EMBL" id="AJDQ01000002">
    <property type="protein sequence ID" value="EOI58832.1"/>
    <property type="molecule type" value="Genomic_DNA"/>
</dbReference>
<evidence type="ECO:0008006" key="5">
    <source>
        <dbReference type="Google" id="ProtNLM"/>
    </source>
</evidence>
<keyword evidence="4" id="KW-1185">Reference proteome</keyword>
<proteinExistence type="predicted"/>
<dbReference type="Proteomes" id="UP000014160">
    <property type="component" value="Unassembled WGS sequence"/>
</dbReference>
<evidence type="ECO:0000313" key="4">
    <source>
        <dbReference type="Proteomes" id="UP000014160"/>
    </source>
</evidence>
<protein>
    <recommendedName>
        <fullName evidence="5">Prophage tail endopeptidase domain-containing protein</fullName>
    </recommendedName>
</protein>
<dbReference type="OrthoDB" id="2243319at2"/>
<evidence type="ECO:0000313" key="3">
    <source>
        <dbReference type="Proteomes" id="UP000013750"/>
    </source>
</evidence>
<reference evidence="2 4" key="2">
    <citation type="submission" date="2013-03" db="EMBL/GenBank/DDBJ databases">
        <title>The Genome Sequence of Enterococcus gilvus ATCC BAA-350 (PacBio/Illumina hybrid assembly).</title>
        <authorList>
            <consortium name="The Broad Institute Genomics Platform"/>
            <consortium name="The Broad Institute Genome Sequencing Center for Infectious Disease"/>
            <person name="Earl A."/>
            <person name="Russ C."/>
            <person name="Gilmore M."/>
            <person name="Surin D."/>
            <person name="Walker B."/>
            <person name="Young S."/>
            <person name="Zeng Q."/>
            <person name="Gargeya S."/>
            <person name="Fitzgerald M."/>
            <person name="Haas B."/>
            <person name="Abouelleil A."/>
            <person name="Allen A.W."/>
            <person name="Alvarado L."/>
            <person name="Arachchi H.M."/>
            <person name="Berlin A.M."/>
            <person name="Chapman S.B."/>
            <person name="Gainer-Dewar J."/>
            <person name="Goldberg J."/>
            <person name="Griggs A."/>
            <person name="Gujja S."/>
            <person name="Hansen M."/>
            <person name="Howarth C."/>
            <person name="Imamovic A."/>
            <person name="Ireland A."/>
            <person name="Larimer J."/>
            <person name="McCowan C."/>
            <person name="Murphy C."/>
            <person name="Pearson M."/>
            <person name="Poon T.W."/>
            <person name="Priest M."/>
            <person name="Roberts A."/>
            <person name="Saif S."/>
            <person name="Shea T."/>
            <person name="Sisk P."/>
            <person name="Sykes S."/>
            <person name="Wortman J."/>
            <person name="Nusbaum C."/>
            <person name="Birren B."/>
        </authorList>
    </citation>
    <scope>NUCLEOTIDE SEQUENCE [LARGE SCALE GENOMIC DNA]</scope>
    <source>
        <strain evidence="2 4">ATCC BAA-350</strain>
    </source>
</reference>
<gene>
    <name evidence="2" type="ORF">I592_03430</name>
    <name evidence="1" type="ORF">UKC_00017</name>
</gene>
<sequence>MILSIHLYRFDLSKYEEEYLSEEFDFGIDEISSNWVSEFELNKFVQIEKGDYLLAKDFESSRILYFGVIDSQEDTKIRCRDLAQALGDSSFPTCKTTGPSFEGHFKRLIEKYLLNDSTKNLSGILSVVTETNTNHSYQATEVTSRKLNSYLRNAFKKYNIKWTFEEIKDGKIFSSIKRIDTKKQIKDNSSEFFDWNIFIKKPGNGNENMLLIVDKKMSDIEDPRILSTYYLDDQNELTTDKTNVGIIKPTVSIVSIYDTEQEDKATYEEVANSELKGNAYSHEINVSIILDSKNFDIRDLQTGLLFDVTVKEKLYKSVLSAWKISSSSRSIKLTFGNIRSRVSDYFDEN</sequence>
<reference evidence="1 3" key="1">
    <citation type="submission" date="2013-02" db="EMBL/GenBank/DDBJ databases">
        <title>The Genome Sequence of Enterococcus gilvus ATCC BAA-350.</title>
        <authorList>
            <consortium name="The Broad Institute Genome Sequencing Platform"/>
            <consortium name="The Broad Institute Genome Sequencing Center for Infectious Disease"/>
            <person name="Earl A.M."/>
            <person name="Gilmore M.S."/>
            <person name="Lebreton F."/>
            <person name="Walker B."/>
            <person name="Young S.K."/>
            <person name="Zeng Q."/>
            <person name="Gargeya S."/>
            <person name="Fitzgerald M."/>
            <person name="Haas B."/>
            <person name="Abouelleil A."/>
            <person name="Alvarado L."/>
            <person name="Arachchi H.M."/>
            <person name="Berlin A.M."/>
            <person name="Chapman S.B."/>
            <person name="Dewar J."/>
            <person name="Goldberg J."/>
            <person name="Griggs A."/>
            <person name="Gujja S."/>
            <person name="Hansen M."/>
            <person name="Howarth C."/>
            <person name="Imamovic A."/>
            <person name="Larimer J."/>
            <person name="McCowan C."/>
            <person name="Murphy C."/>
            <person name="Neiman D."/>
            <person name="Pearson M."/>
            <person name="Priest M."/>
            <person name="Roberts A."/>
            <person name="Saif S."/>
            <person name="Shea T."/>
            <person name="Sisk P."/>
            <person name="Sykes S."/>
            <person name="Wortman J."/>
            <person name="Nusbaum C."/>
            <person name="Birren B."/>
        </authorList>
    </citation>
    <scope>NUCLEOTIDE SEQUENCE [LARGE SCALE GENOMIC DNA]</scope>
    <source>
        <strain evidence="1 3">ATCC BAA-350</strain>
    </source>
</reference>
<dbReference type="RefSeq" id="WP_010778470.1">
    <property type="nucleotide sequence ID" value="NZ_ASWH01000002.1"/>
</dbReference>
<dbReference type="Proteomes" id="UP000013750">
    <property type="component" value="Unassembled WGS sequence"/>
</dbReference>
<name>R2Y903_9ENTE</name>
<accession>R2Y903</accession>
<dbReference type="AlphaFoldDB" id="R2Y903"/>
<organism evidence="1 3">
    <name type="scientific">Enterococcus gilvus ATCC BAA-350</name>
    <dbReference type="NCBI Taxonomy" id="1158614"/>
    <lineage>
        <taxon>Bacteria</taxon>
        <taxon>Bacillati</taxon>
        <taxon>Bacillota</taxon>
        <taxon>Bacilli</taxon>
        <taxon>Lactobacillales</taxon>
        <taxon>Enterococcaceae</taxon>
        <taxon>Enterococcus</taxon>
    </lineage>
</organism>
<comment type="caution">
    <text evidence="1">The sequence shown here is derived from an EMBL/GenBank/DDBJ whole genome shotgun (WGS) entry which is preliminary data.</text>
</comment>
<evidence type="ECO:0000313" key="1">
    <source>
        <dbReference type="EMBL" id="EOI58832.1"/>
    </source>
</evidence>
<evidence type="ECO:0000313" key="2">
    <source>
        <dbReference type="EMBL" id="EOW79291.1"/>
    </source>
</evidence>